<name>A0A227J6R6_VIBPH</name>
<dbReference type="AlphaFoldDB" id="A0A227J6R6"/>
<evidence type="ECO:0000256" key="4">
    <source>
        <dbReference type="ARBA" id="ARBA00022679"/>
    </source>
</evidence>
<evidence type="ECO:0000256" key="1">
    <source>
        <dbReference type="ARBA" id="ARBA00009683"/>
    </source>
</evidence>
<dbReference type="GO" id="GO:0009372">
    <property type="term" value="P:quorum sensing"/>
    <property type="evidence" value="ECO:0007669"/>
    <property type="project" value="UniProtKB-KW"/>
</dbReference>
<keyword evidence="5" id="KW-0949">S-adenosyl-L-methionine</keyword>
<organism evidence="8 9">
    <name type="scientific">Vibrio parahaemolyticus</name>
    <dbReference type="NCBI Taxonomy" id="670"/>
    <lineage>
        <taxon>Bacteria</taxon>
        <taxon>Pseudomonadati</taxon>
        <taxon>Pseudomonadota</taxon>
        <taxon>Gammaproteobacteria</taxon>
        <taxon>Vibrionales</taxon>
        <taxon>Vibrionaceae</taxon>
        <taxon>Vibrio</taxon>
    </lineage>
</organism>
<dbReference type="Pfam" id="PF17327">
    <property type="entry name" value="AHL_synthase"/>
    <property type="match status" value="1"/>
</dbReference>
<evidence type="ECO:0000256" key="2">
    <source>
        <dbReference type="ARBA" id="ARBA00012340"/>
    </source>
</evidence>
<evidence type="ECO:0000256" key="3">
    <source>
        <dbReference type="ARBA" id="ARBA00022654"/>
    </source>
</evidence>
<dbReference type="EC" id="2.3.1.184" evidence="2"/>
<dbReference type="GO" id="GO:0061579">
    <property type="term" value="F:N-acyl homoserine lactone synthase activity"/>
    <property type="evidence" value="ECO:0007669"/>
    <property type="project" value="UniProtKB-EC"/>
</dbReference>
<evidence type="ECO:0000313" key="9">
    <source>
        <dbReference type="Proteomes" id="UP000214596"/>
    </source>
</evidence>
<keyword evidence="6" id="KW-0071">Autoinducer synthesis</keyword>
<evidence type="ECO:0000256" key="7">
    <source>
        <dbReference type="ARBA" id="ARBA00048576"/>
    </source>
</evidence>
<gene>
    <name evidence="8" type="ORF">CA163_21390</name>
</gene>
<sequence length="80" mass="9593">GYKVGFTIIEQAFMLNFYQSIDSKAYFHSGYCDINGDGINTYRGFWNFESMVDTFKRTDFRDYKRRIRVIRQNTQVNEHA</sequence>
<dbReference type="Proteomes" id="UP000214596">
    <property type="component" value="Unassembled WGS sequence"/>
</dbReference>
<dbReference type="STRING" id="670.ACZ92_18080"/>
<proteinExistence type="inferred from homology"/>
<feature type="non-terminal residue" evidence="8">
    <location>
        <position position="1"/>
    </location>
</feature>
<comment type="caution">
    <text evidence="8">The sequence shown here is derived from an EMBL/GenBank/DDBJ whole genome shotgun (WGS) entry which is preliminary data.</text>
</comment>
<comment type="catalytic activity">
    <reaction evidence="7">
        <text>a fatty acyl-[ACP] + S-adenosyl-L-methionine = an N-acyl-L-homoserine lactone + S-methyl-5'-thioadenosine + holo-[ACP] + H(+)</text>
        <dbReference type="Rhea" id="RHEA:10096"/>
        <dbReference type="Rhea" id="RHEA-COMP:9685"/>
        <dbReference type="Rhea" id="RHEA-COMP:14125"/>
        <dbReference type="ChEBI" id="CHEBI:15378"/>
        <dbReference type="ChEBI" id="CHEBI:17509"/>
        <dbReference type="ChEBI" id="CHEBI:55474"/>
        <dbReference type="ChEBI" id="CHEBI:59789"/>
        <dbReference type="ChEBI" id="CHEBI:64479"/>
        <dbReference type="ChEBI" id="CHEBI:138651"/>
        <dbReference type="EC" id="2.3.1.184"/>
    </reaction>
</comment>
<protein>
    <recommendedName>
        <fullName evidence="2">acyl-homoserine-lactone synthase</fullName>
        <ecNumber evidence="2">2.3.1.184</ecNumber>
    </recommendedName>
</protein>
<evidence type="ECO:0000256" key="5">
    <source>
        <dbReference type="ARBA" id="ARBA00022691"/>
    </source>
</evidence>
<evidence type="ECO:0000256" key="6">
    <source>
        <dbReference type="ARBA" id="ARBA00022929"/>
    </source>
</evidence>
<dbReference type="EMBL" id="NIXT01001841">
    <property type="protein sequence ID" value="OXE30811.1"/>
    <property type="molecule type" value="Genomic_DNA"/>
</dbReference>
<comment type="similarity">
    <text evidence="1">Belongs to the LuxM / VanM family.</text>
</comment>
<evidence type="ECO:0000313" key="8">
    <source>
        <dbReference type="EMBL" id="OXE30811.1"/>
    </source>
</evidence>
<reference evidence="8 9" key="1">
    <citation type="journal article" date="2017" name="Appl. Environ. Microbiol.">
        <title>Parallel evolution of two clades of a major Atlantic endemic Vibrio parahaemolyticus pathogen lineage by independent acquisition of related pathogenicity islands.</title>
        <authorList>
            <person name="Xu F."/>
            <person name="Gonzalez-Escalona N."/>
            <person name="Drees K.P."/>
            <person name="Sebra R.P."/>
            <person name="Cooper V.S."/>
            <person name="Jones S.H."/>
            <person name="Whistler C.A."/>
        </authorList>
    </citation>
    <scope>NUCLEOTIDE SEQUENCE [LARGE SCALE GENOMIC DNA]</scope>
    <source>
        <strain evidence="8 9">MAVP-3</strain>
    </source>
</reference>
<dbReference type="InterPro" id="IPR035304">
    <property type="entry name" value="AHL_synthase"/>
</dbReference>
<accession>A0A227J6R6</accession>
<keyword evidence="3" id="KW-0673">Quorum sensing</keyword>
<keyword evidence="4" id="KW-0808">Transferase</keyword>